<proteinExistence type="predicted"/>
<sequence>MTCRNVEKLIKKRQSPIDQPVYYVTIVDTFDVFKKAHIATCYGGRDRMLKHLNVKYTNITKDSVELFKAYCQVHQENKTG</sequence>
<reference evidence="1" key="2">
    <citation type="submission" date="2020-11" db="EMBL/GenBank/DDBJ databases">
        <authorList>
            <person name="McCartney M.A."/>
            <person name="Auch B."/>
            <person name="Kono T."/>
            <person name="Mallez S."/>
            <person name="Becker A."/>
            <person name="Gohl D.M."/>
            <person name="Silverstein K.A.T."/>
            <person name="Koren S."/>
            <person name="Bechman K.B."/>
            <person name="Herman A."/>
            <person name="Abrahante J.E."/>
            <person name="Garbe J."/>
        </authorList>
    </citation>
    <scope>NUCLEOTIDE SEQUENCE</scope>
    <source>
        <strain evidence="1">Duluth1</strain>
        <tissue evidence="1">Whole animal</tissue>
    </source>
</reference>
<evidence type="ECO:0000313" key="1">
    <source>
        <dbReference type="EMBL" id="KAH3811224.1"/>
    </source>
</evidence>
<dbReference type="Proteomes" id="UP000828390">
    <property type="component" value="Unassembled WGS sequence"/>
</dbReference>
<dbReference type="EMBL" id="JAIWYP010000006">
    <property type="protein sequence ID" value="KAH3811224.1"/>
    <property type="molecule type" value="Genomic_DNA"/>
</dbReference>
<reference evidence="1" key="1">
    <citation type="journal article" date="2019" name="bioRxiv">
        <title>The Genome of the Zebra Mussel, Dreissena polymorpha: A Resource for Invasive Species Research.</title>
        <authorList>
            <person name="McCartney M.A."/>
            <person name="Auch B."/>
            <person name="Kono T."/>
            <person name="Mallez S."/>
            <person name="Zhang Y."/>
            <person name="Obille A."/>
            <person name="Becker A."/>
            <person name="Abrahante J.E."/>
            <person name="Garbe J."/>
            <person name="Badalamenti J.P."/>
            <person name="Herman A."/>
            <person name="Mangelson H."/>
            <person name="Liachko I."/>
            <person name="Sullivan S."/>
            <person name="Sone E.D."/>
            <person name="Koren S."/>
            <person name="Silverstein K.A.T."/>
            <person name="Beckman K.B."/>
            <person name="Gohl D.M."/>
        </authorList>
    </citation>
    <scope>NUCLEOTIDE SEQUENCE</scope>
    <source>
        <strain evidence="1">Duluth1</strain>
        <tissue evidence="1">Whole animal</tissue>
    </source>
</reference>
<comment type="caution">
    <text evidence="1">The sequence shown here is derived from an EMBL/GenBank/DDBJ whole genome shotgun (WGS) entry which is preliminary data.</text>
</comment>
<keyword evidence="2" id="KW-1185">Reference proteome</keyword>
<protein>
    <submittedName>
        <fullName evidence="1">Uncharacterized protein</fullName>
    </submittedName>
</protein>
<evidence type="ECO:0000313" key="2">
    <source>
        <dbReference type="Proteomes" id="UP000828390"/>
    </source>
</evidence>
<dbReference type="AlphaFoldDB" id="A0A9D4G637"/>
<name>A0A9D4G637_DREPO</name>
<gene>
    <name evidence="1" type="ORF">DPMN_139631</name>
</gene>
<accession>A0A9D4G637</accession>
<organism evidence="1 2">
    <name type="scientific">Dreissena polymorpha</name>
    <name type="common">Zebra mussel</name>
    <name type="synonym">Mytilus polymorpha</name>
    <dbReference type="NCBI Taxonomy" id="45954"/>
    <lineage>
        <taxon>Eukaryota</taxon>
        <taxon>Metazoa</taxon>
        <taxon>Spiralia</taxon>
        <taxon>Lophotrochozoa</taxon>
        <taxon>Mollusca</taxon>
        <taxon>Bivalvia</taxon>
        <taxon>Autobranchia</taxon>
        <taxon>Heteroconchia</taxon>
        <taxon>Euheterodonta</taxon>
        <taxon>Imparidentia</taxon>
        <taxon>Neoheterodontei</taxon>
        <taxon>Myida</taxon>
        <taxon>Dreissenoidea</taxon>
        <taxon>Dreissenidae</taxon>
        <taxon>Dreissena</taxon>
    </lineage>
</organism>